<organism evidence="2 3">
    <name type="scientific">Eiseniibacteriota bacterium</name>
    <dbReference type="NCBI Taxonomy" id="2212470"/>
    <lineage>
        <taxon>Bacteria</taxon>
        <taxon>Candidatus Eiseniibacteriota</taxon>
    </lineage>
</organism>
<dbReference type="EMBL" id="VBOV01000102">
    <property type="protein sequence ID" value="TMQ59341.1"/>
    <property type="molecule type" value="Genomic_DNA"/>
</dbReference>
<dbReference type="PROSITE" id="PS50005">
    <property type="entry name" value="TPR"/>
    <property type="match status" value="2"/>
</dbReference>
<evidence type="ECO:0000313" key="2">
    <source>
        <dbReference type="EMBL" id="TMQ59341.1"/>
    </source>
</evidence>
<dbReference type="InterPro" id="IPR052384">
    <property type="entry name" value="TMTC_O-mannosyltransferase"/>
</dbReference>
<dbReference type="GO" id="GO:0000030">
    <property type="term" value="F:mannosyltransferase activity"/>
    <property type="evidence" value="ECO:0007669"/>
    <property type="project" value="TreeGrafter"/>
</dbReference>
<dbReference type="InterPro" id="IPR011717">
    <property type="entry name" value="TPR-4"/>
</dbReference>
<feature type="repeat" description="TPR" evidence="1">
    <location>
        <begin position="199"/>
        <end position="232"/>
    </location>
</feature>
<protein>
    <submittedName>
        <fullName evidence="2">Tetratricopeptide repeat protein</fullName>
    </submittedName>
</protein>
<dbReference type="GO" id="GO:0042802">
    <property type="term" value="F:identical protein binding"/>
    <property type="evidence" value="ECO:0007669"/>
    <property type="project" value="InterPro"/>
</dbReference>
<dbReference type="InterPro" id="IPR011990">
    <property type="entry name" value="TPR-like_helical_dom_sf"/>
</dbReference>
<dbReference type="Pfam" id="PF14559">
    <property type="entry name" value="TPR_19"/>
    <property type="match status" value="1"/>
</dbReference>
<reference evidence="2 3" key="1">
    <citation type="journal article" date="2019" name="Nat. Microbiol.">
        <title>Mediterranean grassland soil C-N compound turnover is dependent on rainfall and depth, and is mediated by genomically divergent microorganisms.</title>
        <authorList>
            <person name="Diamond S."/>
            <person name="Andeer P.F."/>
            <person name="Li Z."/>
            <person name="Crits-Christoph A."/>
            <person name="Burstein D."/>
            <person name="Anantharaman K."/>
            <person name="Lane K.R."/>
            <person name="Thomas B.C."/>
            <person name="Pan C."/>
            <person name="Northen T.R."/>
            <person name="Banfield J.F."/>
        </authorList>
    </citation>
    <scope>NUCLEOTIDE SEQUENCE [LARGE SCALE GENOMIC DNA]</scope>
    <source>
        <strain evidence="2">WS_5</strain>
    </source>
</reference>
<gene>
    <name evidence="2" type="ORF">E6K75_04150</name>
</gene>
<dbReference type="GO" id="GO:0035269">
    <property type="term" value="P:protein O-linked glycosylation via mannose"/>
    <property type="evidence" value="ECO:0007669"/>
    <property type="project" value="TreeGrafter"/>
</dbReference>
<feature type="repeat" description="TPR" evidence="1">
    <location>
        <begin position="233"/>
        <end position="266"/>
    </location>
</feature>
<dbReference type="SUPFAM" id="SSF48452">
    <property type="entry name" value="TPR-like"/>
    <property type="match status" value="1"/>
</dbReference>
<dbReference type="Pfam" id="PF07721">
    <property type="entry name" value="TPR_4"/>
    <property type="match status" value="1"/>
</dbReference>
<accession>A0A538T6U2</accession>
<evidence type="ECO:0000313" key="3">
    <source>
        <dbReference type="Proteomes" id="UP000320913"/>
    </source>
</evidence>
<proteinExistence type="predicted"/>
<sequence>MDGTKHFSTRDAARILQSTEARVMSWARLGGLQPLPGPDGGTEFTFQQLLLLRTTRGLLEAGIPARRVKRVWSSLRRQLKSDLPLTSVRILADGDRAVAWDENASWQPDSGQFLLDFEAEEIAERAGADADSPAATLRLVGAHPAAPRAGAAPAETPDVAEESLSAEQWFDLACELEETSPMEARQAYMQAIAADTGFADAHLNLGRLEHEAGDLGKAEAHYQRAVQCNPEDATAHFNLAVLLEDRGRPEEALQAYHQAILRDPDGAGDAHYNLGLLLEARGRREDAMRHLMAARRLYEGASSRP</sequence>
<dbReference type="Gene3D" id="1.25.40.10">
    <property type="entry name" value="Tetratricopeptide repeat domain"/>
    <property type="match status" value="1"/>
</dbReference>
<name>A0A538T6U2_UNCEI</name>
<dbReference type="Proteomes" id="UP000320913">
    <property type="component" value="Unassembled WGS sequence"/>
</dbReference>
<comment type="caution">
    <text evidence="2">The sequence shown here is derived from an EMBL/GenBank/DDBJ whole genome shotgun (WGS) entry which is preliminary data.</text>
</comment>
<dbReference type="AlphaFoldDB" id="A0A538T6U2"/>
<dbReference type="PANTHER" id="PTHR44216">
    <property type="entry name" value="PROTEIN O-MANNOSYL-TRANSFERASE TMTC2"/>
    <property type="match status" value="1"/>
</dbReference>
<keyword evidence="1" id="KW-0802">TPR repeat</keyword>
<dbReference type="SMART" id="SM00028">
    <property type="entry name" value="TPR"/>
    <property type="match status" value="3"/>
</dbReference>
<evidence type="ECO:0000256" key="1">
    <source>
        <dbReference type="PROSITE-ProRule" id="PRU00339"/>
    </source>
</evidence>
<dbReference type="InterPro" id="IPR019734">
    <property type="entry name" value="TPR_rpt"/>
</dbReference>
<dbReference type="PANTHER" id="PTHR44216:SF3">
    <property type="entry name" value="PROTEIN O-MANNOSYL-TRANSFERASE TMTC2"/>
    <property type="match status" value="1"/>
</dbReference>